<gene>
    <name evidence="2" type="ORF">HaLaN_14763</name>
</gene>
<accession>A0A699ZGU3</accession>
<keyword evidence="1" id="KW-0812">Transmembrane</keyword>
<evidence type="ECO:0000256" key="1">
    <source>
        <dbReference type="SAM" id="Phobius"/>
    </source>
</evidence>
<feature type="non-terminal residue" evidence="2">
    <location>
        <position position="39"/>
    </location>
</feature>
<protein>
    <submittedName>
        <fullName evidence="2">Uncharacterized protein</fullName>
    </submittedName>
</protein>
<organism evidence="2 3">
    <name type="scientific">Haematococcus lacustris</name>
    <name type="common">Green alga</name>
    <name type="synonym">Haematococcus pluvialis</name>
    <dbReference type="NCBI Taxonomy" id="44745"/>
    <lineage>
        <taxon>Eukaryota</taxon>
        <taxon>Viridiplantae</taxon>
        <taxon>Chlorophyta</taxon>
        <taxon>core chlorophytes</taxon>
        <taxon>Chlorophyceae</taxon>
        <taxon>CS clade</taxon>
        <taxon>Chlamydomonadales</taxon>
        <taxon>Haematococcaceae</taxon>
        <taxon>Haematococcus</taxon>
    </lineage>
</organism>
<name>A0A699ZGU3_HAELA</name>
<reference evidence="2 3" key="1">
    <citation type="submission" date="2020-02" db="EMBL/GenBank/DDBJ databases">
        <title>Draft genome sequence of Haematococcus lacustris strain NIES-144.</title>
        <authorList>
            <person name="Morimoto D."/>
            <person name="Nakagawa S."/>
            <person name="Yoshida T."/>
            <person name="Sawayama S."/>
        </authorList>
    </citation>
    <scope>NUCLEOTIDE SEQUENCE [LARGE SCALE GENOMIC DNA]</scope>
    <source>
        <strain evidence="2 3">NIES-144</strain>
    </source>
</reference>
<proteinExistence type="predicted"/>
<evidence type="ECO:0000313" key="2">
    <source>
        <dbReference type="EMBL" id="GFH18028.1"/>
    </source>
</evidence>
<keyword evidence="1" id="KW-1133">Transmembrane helix</keyword>
<dbReference type="EMBL" id="BLLF01001238">
    <property type="protein sequence ID" value="GFH18028.1"/>
    <property type="molecule type" value="Genomic_DNA"/>
</dbReference>
<dbReference type="AlphaFoldDB" id="A0A699ZGU3"/>
<keyword evidence="1" id="KW-0472">Membrane</keyword>
<comment type="caution">
    <text evidence="2">The sequence shown here is derived from an EMBL/GenBank/DDBJ whole genome shotgun (WGS) entry which is preliminary data.</text>
</comment>
<keyword evidence="3" id="KW-1185">Reference proteome</keyword>
<dbReference type="Proteomes" id="UP000485058">
    <property type="component" value="Unassembled WGS sequence"/>
</dbReference>
<sequence>MDDVSGVHKWLPAWGAVLASSALFTACHLGSLAAQDLPQ</sequence>
<feature type="transmembrane region" description="Helical" evidence="1">
    <location>
        <begin position="12"/>
        <end position="34"/>
    </location>
</feature>
<evidence type="ECO:0000313" key="3">
    <source>
        <dbReference type="Proteomes" id="UP000485058"/>
    </source>
</evidence>